<evidence type="ECO:0000256" key="11">
    <source>
        <dbReference type="ARBA" id="ARBA00022946"/>
    </source>
</evidence>
<feature type="domain" description="ATP-grasp" evidence="23">
    <location>
        <begin position="171"/>
        <end position="368"/>
    </location>
</feature>
<evidence type="ECO:0000256" key="5">
    <source>
        <dbReference type="ARBA" id="ARBA00018058"/>
    </source>
</evidence>
<dbReference type="PROSITE" id="PS00188">
    <property type="entry name" value="BIOTIN"/>
    <property type="match status" value="1"/>
</dbReference>
<dbReference type="FunFam" id="3.30.470.20:FF:000028">
    <property type="entry name" value="Methylcrotonoyl-CoA carboxylase subunit alpha, mitochondrial"/>
    <property type="match status" value="1"/>
</dbReference>
<dbReference type="Pfam" id="PF18140">
    <property type="entry name" value="PCC_BT"/>
    <property type="match status" value="1"/>
</dbReference>
<dbReference type="Gene3D" id="2.40.50.100">
    <property type="match status" value="1"/>
</dbReference>
<evidence type="ECO:0000256" key="8">
    <source>
        <dbReference type="ARBA" id="ARBA00022741"/>
    </source>
</evidence>
<keyword evidence="10" id="KW-0460">Magnesium</keyword>
<dbReference type="InterPro" id="IPR011054">
    <property type="entry name" value="Rudment_hybrid_motif"/>
</dbReference>
<dbReference type="InterPro" id="IPR041265">
    <property type="entry name" value="PCC_BT"/>
</dbReference>
<dbReference type="GO" id="GO:0046872">
    <property type="term" value="F:metal ion binding"/>
    <property type="evidence" value="ECO:0007669"/>
    <property type="project" value="UniProtKB-KW"/>
</dbReference>
<dbReference type="InterPro" id="IPR011761">
    <property type="entry name" value="ATP-grasp"/>
</dbReference>
<dbReference type="PROSITE" id="PS50975">
    <property type="entry name" value="ATP_GRASP"/>
    <property type="match status" value="1"/>
</dbReference>
<keyword evidence="7" id="KW-0479">Metal-binding</keyword>
<dbReference type="Gene3D" id="3.40.50.20">
    <property type="match status" value="1"/>
</dbReference>
<dbReference type="FunFam" id="3.30.1490.20:FF:000003">
    <property type="entry name" value="acetyl-CoA carboxylase isoform X1"/>
    <property type="match status" value="1"/>
</dbReference>
<dbReference type="Pfam" id="PF02786">
    <property type="entry name" value="CPSase_L_D2"/>
    <property type="match status" value="1"/>
</dbReference>
<dbReference type="InterPro" id="IPR050856">
    <property type="entry name" value="Biotin_carboxylase_complex"/>
</dbReference>
<evidence type="ECO:0000256" key="20">
    <source>
        <dbReference type="ARBA" id="ARBA00056148"/>
    </source>
</evidence>
<evidence type="ECO:0000313" key="25">
    <source>
        <dbReference type="Proteomes" id="UP000887540"/>
    </source>
</evidence>
<evidence type="ECO:0000256" key="21">
    <source>
        <dbReference type="PROSITE-ProRule" id="PRU00409"/>
    </source>
</evidence>
<dbReference type="PROSITE" id="PS00867">
    <property type="entry name" value="CPSASE_2"/>
    <property type="match status" value="1"/>
</dbReference>
<dbReference type="SUPFAM" id="SSF51230">
    <property type="entry name" value="Single hybrid motif"/>
    <property type="match status" value="1"/>
</dbReference>
<dbReference type="InterPro" id="IPR013815">
    <property type="entry name" value="ATP_grasp_subdomain_1"/>
</dbReference>
<keyword evidence="8 21" id="KW-0547">Nucleotide-binding</keyword>
<evidence type="ECO:0000256" key="2">
    <source>
        <dbReference type="ARBA" id="ARBA00004305"/>
    </source>
</evidence>
<comment type="cofactor">
    <cofactor evidence="1">
        <name>biotin</name>
        <dbReference type="ChEBI" id="CHEBI:57586"/>
    </cofactor>
</comment>
<dbReference type="PROSITE" id="PS00866">
    <property type="entry name" value="CPSASE_1"/>
    <property type="match status" value="1"/>
</dbReference>
<feature type="domain" description="Lipoyl-binding" evidence="22">
    <location>
        <begin position="651"/>
        <end position="726"/>
    </location>
</feature>
<evidence type="ECO:0000259" key="23">
    <source>
        <dbReference type="PROSITE" id="PS50975"/>
    </source>
</evidence>
<dbReference type="Pfam" id="PF02785">
    <property type="entry name" value="Biotin_carb_C"/>
    <property type="match status" value="1"/>
</dbReference>
<dbReference type="CDD" id="cd06850">
    <property type="entry name" value="biotinyl_domain"/>
    <property type="match status" value="1"/>
</dbReference>
<keyword evidence="12" id="KW-0442">Lipid degradation</keyword>
<comment type="function">
    <text evidence="20">This is one of the 2 subunits of the biotin-dependent propionyl-CoA carboxylase (PCC), a mitochondrial enzyme involved in the catabolism of odd chain fatty acids, branched-chain amino acids isoleucine, threonine, methionine, and valine and other metabolites. Propionyl-CoA carboxylase catalyzes the carboxylation of propionyl-CoA/propanoyl-CoA to D-methylmalonyl-CoA/(S)-methylmalonyl-CoA. Within the holoenzyme, the alpha subunit catalyzes the ATP-dependent carboxylation of the biotin carried by the biotin carboxyl carrier (BCC) domain, while the beta subunit then transfers the carboxyl group from carboxylated biotin to propionyl-CoA. Propionyl-CoA carboxylase also significantly acts on butyryl-CoA/butanoyl-CoA, which is converted to ethylmalonyl-CoA/(2S)-ethylmalonyl-CoA. Other alternative minor substrates include (2E)-butenoyl-CoA/crotonoyl-CoA.</text>
</comment>
<dbReference type="AlphaFoldDB" id="A0A914EJM9"/>
<proteinExistence type="predicted"/>
<dbReference type="InterPro" id="IPR001882">
    <property type="entry name" value="Biotin_BS"/>
</dbReference>
<evidence type="ECO:0000256" key="18">
    <source>
        <dbReference type="ARBA" id="ARBA00048208"/>
    </source>
</evidence>
<dbReference type="Gene3D" id="3.30.1490.20">
    <property type="entry name" value="ATP-grasp fold, A domain"/>
    <property type="match status" value="1"/>
</dbReference>
<comment type="catalytic activity">
    <reaction evidence="18">
        <text>butanoyl-CoA + hydrogencarbonate + ATP = (2S)-ethylmalonyl-CoA + ADP + phosphate + H(+)</text>
        <dbReference type="Rhea" id="RHEA:59520"/>
        <dbReference type="ChEBI" id="CHEBI:15378"/>
        <dbReference type="ChEBI" id="CHEBI:17544"/>
        <dbReference type="ChEBI" id="CHEBI:30616"/>
        <dbReference type="ChEBI" id="CHEBI:43474"/>
        <dbReference type="ChEBI" id="CHEBI:57371"/>
        <dbReference type="ChEBI" id="CHEBI:60909"/>
        <dbReference type="ChEBI" id="CHEBI:456216"/>
    </reaction>
    <physiologicalReaction direction="left-to-right" evidence="18">
        <dbReference type="Rhea" id="RHEA:59521"/>
    </physiologicalReaction>
</comment>
<evidence type="ECO:0000256" key="19">
    <source>
        <dbReference type="ARBA" id="ARBA00049495"/>
    </source>
</evidence>
<organism evidence="25 26">
    <name type="scientific">Acrobeloides nanus</name>
    <dbReference type="NCBI Taxonomy" id="290746"/>
    <lineage>
        <taxon>Eukaryota</taxon>
        <taxon>Metazoa</taxon>
        <taxon>Ecdysozoa</taxon>
        <taxon>Nematoda</taxon>
        <taxon>Chromadorea</taxon>
        <taxon>Rhabditida</taxon>
        <taxon>Tylenchina</taxon>
        <taxon>Cephalobomorpha</taxon>
        <taxon>Cephaloboidea</taxon>
        <taxon>Cephalobidae</taxon>
        <taxon>Acrobeloides</taxon>
    </lineage>
</organism>
<evidence type="ECO:0000256" key="15">
    <source>
        <dbReference type="ARBA" id="ARBA00023211"/>
    </source>
</evidence>
<evidence type="ECO:0000256" key="13">
    <source>
        <dbReference type="ARBA" id="ARBA00023098"/>
    </source>
</evidence>
<dbReference type="PROSITE" id="PS50979">
    <property type="entry name" value="BC"/>
    <property type="match status" value="1"/>
</dbReference>
<evidence type="ECO:0000256" key="6">
    <source>
        <dbReference type="ARBA" id="ARBA00022598"/>
    </source>
</evidence>
<evidence type="ECO:0000256" key="1">
    <source>
        <dbReference type="ARBA" id="ARBA00001953"/>
    </source>
</evidence>
<evidence type="ECO:0000256" key="7">
    <source>
        <dbReference type="ARBA" id="ARBA00022723"/>
    </source>
</evidence>
<dbReference type="WBParaSite" id="ACRNAN_scaffold839.g16911.t1">
    <property type="protein sequence ID" value="ACRNAN_scaffold839.g16911.t1"/>
    <property type="gene ID" value="ACRNAN_scaffold839.g16911"/>
</dbReference>
<dbReference type="FunFam" id="2.40.50.100:FF:000003">
    <property type="entry name" value="Acetyl-CoA carboxylase biotin carboxyl carrier protein"/>
    <property type="match status" value="1"/>
</dbReference>
<dbReference type="GO" id="GO:0005759">
    <property type="term" value="C:mitochondrial matrix"/>
    <property type="evidence" value="ECO:0007669"/>
    <property type="project" value="UniProtKB-SubCell"/>
</dbReference>
<keyword evidence="16" id="KW-0092">Biotin</keyword>
<dbReference type="FunFam" id="3.40.50.20:FF:000010">
    <property type="entry name" value="Propionyl-CoA carboxylase subunit alpha"/>
    <property type="match status" value="1"/>
</dbReference>
<evidence type="ECO:0000259" key="22">
    <source>
        <dbReference type="PROSITE" id="PS50968"/>
    </source>
</evidence>
<evidence type="ECO:0000256" key="17">
    <source>
        <dbReference type="ARBA" id="ARBA00031557"/>
    </source>
</evidence>
<accession>A0A914EJM9</accession>
<reference evidence="26" key="1">
    <citation type="submission" date="2022-11" db="UniProtKB">
        <authorList>
            <consortium name="WormBaseParasite"/>
        </authorList>
    </citation>
    <scope>IDENTIFICATION</scope>
</reference>
<dbReference type="EC" id="6.4.1.3" evidence="4"/>
<comment type="subcellular location">
    <subcellularLocation>
        <location evidence="2">Mitochondrion matrix</location>
    </subcellularLocation>
</comment>
<dbReference type="Proteomes" id="UP000887540">
    <property type="component" value="Unplaced"/>
</dbReference>
<dbReference type="Pfam" id="PF00364">
    <property type="entry name" value="Biotin_lipoyl"/>
    <property type="match status" value="1"/>
</dbReference>
<name>A0A914EJM9_9BILA</name>
<dbReference type="SUPFAM" id="SSF51246">
    <property type="entry name" value="Rudiment single hybrid motif"/>
    <property type="match status" value="1"/>
</dbReference>
<dbReference type="SUPFAM" id="SSF52440">
    <property type="entry name" value="PreATP-grasp domain"/>
    <property type="match status" value="1"/>
</dbReference>
<evidence type="ECO:0000256" key="12">
    <source>
        <dbReference type="ARBA" id="ARBA00022963"/>
    </source>
</evidence>
<dbReference type="Gene3D" id="3.30.700.30">
    <property type="match status" value="1"/>
</dbReference>
<dbReference type="InterPro" id="IPR005482">
    <property type="entry name" value="Biotin_COase_C"/>
</dbReference>
<keyword evidence="15" id="KW-0464">Manganese</keyword>
<dbReference type="Gene3D" id="3.30.470.20">
    <property type="entry name" value="ATP-grasp fold, B domain"/>
    <property type="match status" value="1"/>
</dbReference>
<evidence type="ECO:0000256" key="16">
    <source>
        <dbReference type="ARBA" id="ARBA00023267"/>
    </source>
</evidence>
<sequence>MVLGQQIRFSRLYKKPLHGTIRCFSLSRSWRASQGYDYNLYTLDPINLDEPKFEKILIANRGEIACRVIKTARAMGIKTVAVHSDVDSSALHVKMADERVCIGPAPTKDSYLRADKILEAVKLTGAQAVHPGYGFLSENTHFAAQLTEAGAVFIGPNSKAIEDMGDKIHSKKIATKAGVNMIPGFDGEIADEDVCVKVANEIGYPVMIKASAGGGGKGMRIAWNDKEAREGFRLSKQEAASSFGDDRMLVEKYIDNPRHIEMQVLCDKHGNALWLNERECSIQRRNQKVIEEAPSPFVDPEMRRRMGEQATQLALTVGYDSAGTVEFLVDSKKNFYFLEMNTRLQVEHPITEEITKIDLVQQMIRVAYGHKLNIKQRDVGINGWAFECRVYAEDPYKGFGLPSIGRLTKYEEPLGTAGIRCDSGIREGSEISIYYDPLICKLVSSGANRNQALDRIREALDNYVIKGVTHNIPLLRDIVDEKRFRRGDITTKYLPETYPQGFQGASLSDPELKSVIAVASALKARKEHLSSQFVSQKRHNSTLSQSSKEHQFVVALNDERSSSHKKPFKVQVKYDGDSHPTEVLVEDEKIVIDGNMKSSNILHLKVNGSPFNSQLLRKEITGVSLLYKGSPFNVTVLPYEAHEAMKYMKEKPKLDLSSVVIAPMPGAIKEVKVTVGQMVSEGQELCVIEAMKMQNSLHAGKTGKVKAVHCKSGSTVDKGDVLVELE</sequence>
<dbReference type="PANTHER" id="PTHR18866:SF33">
    <property type="entry name" value="METHYLCROTONOYL-COA CARBOXYLASE SUBUNIT ALPHA, MITOCHONDRIAL-RELATED"/>
    <property type="match status" value="1"/>
</dbReference>
<dbReference type="GO" id="GO:0005524">
    <property type="term" value="F:ATP binding"/>
    <property type="evidence" value="ECO:0007669"/>
    <property type="project" value="UniProtKB-UniRule"/>
</dbReference>
<evidence type="ECO:0000259" key="24">
    <source>
        <dbReference type="PROSITE" id="PS50979"/>
    </source>
</evidence>
<dbReference type="InterPro" id="IPR016185">
    <property type="entry name" value="PreATP-grasp_dom_sf"/>
</dbReference>
<dbReference type="GO" id="GO:0016042">
    <property type="term" value="P:lipid catabolic process"/>
    <property type="evidence" value="ECO:0007669"/>
    <property type="project" value="UniProtKB-KW"/>
</dbReference>
<evidence type="ECO:0000256" key="14">
    <source>
        <dbReference type="ARBA" id="ARBA00023128"/>
    </source>
</evidence>
<dbReference type="GO" id="GO:0004658">
    <property type="term" value="F:propionyl-CoA carboxylase activity"/>
    <property type="evidence" value="ECO:0007669"/>
    <property type="project" value="UniProtKB-EC"/>
</dbReference>
<dbReference type="Pfam" id="PF00289">
    <property type="entry name" value="Biotin_carb_N"/>
    <property type="match status" value="1"/>
</dbReference>
<keyword evidence="13" id="KW-0443">Lipid metabolism</keyword>
<dbReference type="InterPro" id="IPR005479">
    <property type="entry name" value="CPAse_ATP-bd"/>
</dbReference>
<keyword evidence="25" id="KW-1185">Reference proteome</keyword>
<keyword evidence="9 21" id="KW-0067">ATP-binding</keyword>
<evidence type="ECO:0000256" key="4">
    <source>
        <dbReference type="ARBA" id="ARBA00013050"/>
    </source>
</evidence>
<protein>
    <recommendedName>
        <fullName evidence="5">Propionyl-CoA carboxylase alpha chain, mitochondrial</fullName>
        <ecNumber evidence="4">6.4.1.3</ecNumber>
    </recommendedName>
    <alternativeName>
        <fullName evidence="17">Propanoyl-CoA:carbon dioxide ligase subunit alpha</fullName>
    </alternativeName>
</protein>
<dbReference type="PANTHER" id="PTHR18866">
    <property type="entry name" value="CARBOXYLASE:PYRUVATE/ACETYL-COA/PROPIONYL-COA CARBOXYLASE"/>
    <property type="match status" value="1"/>
</dbReference>
<evidence type="ECO:0000256" key="9">
    <source>
        <dbReference type="ARBA" id="ARBA00022840"/>
    </source>
</evidence>
<dbReference type="SMART" id="SM00878">
    <property type="entry name" value="Biotin_carb_C"/>
    <property type="match status" value="1"/>
</dbReference>
<dbReference type="InterPro" id="IPR011764">
    <property type="entry name" value="Biotin_carboxylation_dom"/>
</dbReference>
<evidence type="ECO:0000256" key="3">
    <source>
        <dbReference type="ARBA" id="ARBA00005060"/>
    </source>
</evidence>
<dbReference type="InterPro" id="IPR005481">
    <property type="entry name" value="BC-like_N"/>
</dbReference>
<dbReference type="InterPro" id="IPR011053">
    <property type="entry name" value="Single_hybrid_motif"/>
</dbReference>
<evidence type="ECO:0000256" key="10">
    <source>
        <dbReference type="ARBA" id="ARBA00022842"/>
    </source>
</evidence>
<dbReference type="SUPFAM" id="SSF56059">
    <property type="entry name" value="Glutathione synthetase ATP-binding domain-like"/>
    <property type="match status" value="1"/>
</dbReference>
<keyword evidence="11" id="KW-0809">Transit peptide</keyword>
<feature type="domain" description="Biotin carboxylation" evidence="24">
    <location>
        <begin position="52"/>
        <end position="499"/>
    </location>
</feature>
<comment type="catalytic activity">
    <reaction evidence="19">
        <text>propanoyl-CoA + hydrogencarbonate + ATP = (S)-methylmalonyl-CoA + ADP + phosphate + H(+)</text>
        <dbReference type="Rhea" id="RHEA:23720"/>
        <dbReference type="ChEBI" id="CHEBI:15378"/>
        <dbReference type="ChEBI" id="CHEBI:17544"/>
        <dbReference type="ChEBI" id="CHEBI:30616"/>
        <dbReference type="ChEBI" id="CHEBI:43474"/>
        <dbReference type="ChEBI" id="CHEBI:57327"/>
        <dbReference type="ChEBI" id="CHEBI:57392"/>
        <dbReference type="ChEBI" id="CHEBI:456216"/>
        <dbReference type="EC" id="6.4.1.3"/>
    </reaction>
    <physiologicalReaction direction="left-to-right" evidence="19">
        <dbReference type="Rhea" id="RHEA:23721"/>
    </physiologicalReaction>
</comment>
<comment type="pathway">
    <text evidence="3">Metabolic intermediate metabolism; propanoyl-CoA degradation; succinyl-CoA from propanoyl-CoA: step 1/3.</text>
</comment>
<evidence type="ECO:0000313" key="26">
    <source>
        <dbReference type="WBParaSite" id="ACRNAN_scaffold839.g16911.t1"/>
    </source>
</evidence>
<dbReference type="InterPro" id="IPR000089">
    <property type="entry name" value="Biotin_lipoyl"/>
</dbReference>
<dbReference type="NCBIfam" id="NF006367">
    <property type="entry name" value="PRK08591.1"/>
    <property type="match status" value="1"/>
</dbReference>
<keyword evidence="6" id="KW-0436">Ligase</keyword>
<keyword evidence="14" id="KW-0496">Mitochondrion</keyword>
<dbReference type="PROSITE" id="PS50968">
    <property type="entry name" value="BIOTINYL_LIPOYL"/>
    <property type="match status" value="1"/>
</dbReference>